<organism evidence="3 4">
    <name type="scientific">Vibrio algivorus</name>
    <dbReference type="NCBI Taxonomy" id="1667024"/>
    <lineage>
        <taxon>Bacteria</taxon>
        <taxon>Pseudomonadati</taxon>
        <taxon>Pseudomonadota</taxon>
        <taxon>Gammaproteobacteria</taxon>
        <taxon>Vibrionales</taxon>
        <taxon>Vibrionaceae</taxon>
        <taxon>Vibrio</taxon>
    </lineage>
</organism>
<dbReference type="CDD" id="cd20709">
    <property type="entry name" value="MIX_V"/>
    <property type="match status" value="1"/>
</dbReference>
<dbReference type="AlphaFoldDB" id="A0A557P6M2"/>
<dbReference type="CDD" id="cd00118">
    <property type="entry name" value="LysM"/>
    <property type="match status" value="1"/>
</dbReference>
<proteinExistence type="predicted"/>
<protein>
    <submittedName>
        <fullName evidence="3">LysM peptidoglycan-binding domain-containing protein</fullName>
    </submittedName>
</protein>
<name>A0A557P6M2_9VIBR</name>
<accession>A0A557P6M2</accession>
<dbReference type="EMBL" id="VMKJ01000018">
    <property type="protein sequence ID" value="TVO36277.1"/>
    <property type="molecule type" value="Genomic_DNA"/>
</dbReference>
<dbReference type="PANTHER" id="PTHR33840:SF1">
    <property type="entry name" value="TLE1 PHOSPHOLIPASE DOMAIN-CONTAINING PROTEIN"/>
    <property type="match status" value="1"/>
</dbReference>
<gene>
    <name evidence="3" type="ORF">FOF44_10245</name>
</gene>
<evidence type="ECO:0000256" key="1">
    <source>
        <dbReference type="SAM" id="MobiDB-lite"/>
    </source>
</evidence>
<dbReference type="PANTHER" id="PTHR33840">
    <property type="match status" value="1"/>
</dbReference>
<dbReference type="InterPro" id="IPR018392">
    <property type="entry name" value="LysM"/>
</dbReference>
<dbReference type="RefSeq" id="WP_144388272.1">
    <property type="nucleotide sequence ID" value="NZ_CANNCB010000006.1"/>
</dbReference>
<dbReference type="InterPro" id="IPR018712">
    <property type="entry name" value="Tle1-like_cat"/>
</dbReference>
<feature type="domain" description="LysM" evidence="2">
    <location>
        <begin position="377"/>
        <end position="429"/>
    </location>
</feature>
<comment type="caution">
    <text evidence="3">The sequence shown here is derived from an EMBL/GenBank/DDBJ whole genome shotgun (WGS) entry which is preliminary data.</text>
</comment>
<evidence type="ECO:0000313" key="3">
    <source>
        <dbReference type="EMBL" id="TVO36277.1"/>
    </source>
</evidence>
<feature type="compositionally biased region" description="Polar residues" evidence="1">
    <location>
        <begin position="358"/>
        <end position="375"/>
    </location>
</feature>
<feature type="region of interest" description="Disordered" evidence="1">
    <location>
        <begin position="358"/>
        <end position="377"/>
    </location>
</feature>
<reference evidence="3 4" key="1">
    <citation type="submission" date="2019-07" db="EMBL/GenBank/DDBJ databases">
        <title>The draft genome sequence of Vibrio algivorus M1486.</title>
        <authorList>
            <person name="Meng X."/>
        </authorList>
    </citation>
    <scope>NUCLEOTIDE SEQUENCE [LARGE SCALE GENOMIC DNA]</scope>
    <source>
        <strain evidence="3 4">M1486</strain>
    </source>
</reference>
<dbReference type="Pfam" id="PF09994">
    <property type="entry name" value="T6SS_Tle1-like_cat"/>
    <property type="match status" value="1"/>
</dbReference>
<sequence>MGSKIVPLHQLMAHEFSLVEANIKSVKVGELKALKGHASLEQIKRQLQSMDVVLLRDKPDVPALHFAQPEKTGDMDVGHNEKQWMLTPEATQYLSPTHAALLKNRAELANGPISHASQASGNLHPPLPMPTYIPEPVVNYVEPDAPLRYEYNIEIIGSSQLKGVSFSIDKTQVEEMRYADKSIKPSSKPDSLIYRIQTSVNEPKKLRCKLAQDSLSLIDNIPPLRLYPIGSGVVLDSILFFTPALQIDERLGLPTTGYYYHFYQNRLIQECRLIDGNRGFFSPTRSTHERLSPEQTVNKVTNTIGVYYQLGGQAVTDQYVIYLSEAITREQLDAVNENWLLEHGLPLDAEAMLAVHTKTQAPSTSKSSPKQSAPQIQKHVVSYDNATRSRETWPVIAAQYNLSARQLLELNPQFDANPMSLAVGDSLVVSLPQQMQVQGVSISQPNTTPQDYQSPTDCSYDYQRPNFKTVHDYHLAGSELYPLLKKYLIEDELPVVRIKAVPQRTLTIGVFFDGTGQNAKNDEYKETHGDKSRTNIARLFEAYPQKAGVSGAIYISGVGTVDKADGDTSFIDRGEDETNLAQALGVELMDALNSNKQWLAGRPLLTSVLTEAAKQKLEKTSALYKWQSLIRQLQIIIQKLIQSESYQTITHIQFDVFGFSRGAALARHFINAALKGVPDYDKPRTGNDGLGITPNLLGTETGEVFNPTQGYEVDSSKTVSVRFVGLLDTVGSFYLPGNQDNGQFQLALEPDCAQTVVQLTAHHEYRHNFPLTSLKVGNAPLPTNFHQEVFPGAHSDVGGGYPWQAQYNKKLLERYGIPAHSSYNRELVKTESLVSPYLTHYPTHTPVSSEQRDQQWQEECMAQYQQQGRVGYDGQQAYYYRLQPINSGLCGLTQERIKQQAEIAGVKWNYDLYP</sequence>
<dbReference type="OrthoDB" id="5815268at2"/>
<dbReference type="PROSITE" id="PS51782">
    <property type="entry name" value="LYSM"/>
    <property type="match status" value="1"/>
</dbReference>
<dbReference type="Proteomes" id="UP000319828">
    <property type="component" value="Unassembled WGS sequence"/>
</dbReference>
<evidence type="ECO:0000259" key="2">
    <source>
        <dbReference type="PROSITE" id="PS51782"/>
    </source>
</evidence>
<evidence type="ECO:0000313" key="4">
    <source>
        <dbReference type="Proteomes" id="UP000319828"/>
    </source>
</evidence>